<dbReference type="PANTHER" id="PTHR47366">
    <property type="entry name" value="TWO-ON-TWO HEMOGLOBIN-3"/>
    <property type="match status" value="1"/>
</dbReference>
<comment type="caution">
    <text evidence="6">The sequence shown here is derived from an EMBL/GenBank/DDBJ whole genome shotgun (WGS) entry which is preliminary data.</text>
</comment>
<dbReference type="AlphaFoldDB" id="A0A4U1IL56"/>
<evidence type="ECO:0000256" key="5">
    <source>
        <dbReference type="ARBA" id="ARBA00034496"/>
    </source>
</evidence>
<organism evidence="6 7">
    <name type="scientific">Polyangium fumosum</name>
    <dbReference type="NCBI Taxonomy" id="889272"/>
    <lineage>
        <taxon>Bacteria</taxon>
        <taxon>Pseudomonadati</taxon>
        <taxon>Myxococcota</taxon>
        <taxon>Polyangia</taxon>
        <taxon>Polyangiales</taxon>
        <taxon>Polyangiaceae</taxon>
        <taxon>Polyangium</taxon>
    </lineage>
</organism>
<evidence type="ECO:0000313" key="6">
    <source>
        <dbReference type="EMBL" id="TKC94699.1"/>
    </source>
</evidence>
<dbReference type="Pfam" id="PF01152">
    <property type="entry name" value="Bac_globin"/>
    <property type="match status" value="1"/>
</dbReference>
<keyword evidence="3" id="KW-0479">Metal-binding</keyword>
<comment type="similarity">
    <text evidence="5">Belongs to the truncated hemoglobin family. Group II subfamily.</text>
</comment>
<dbReference type="InterPro" id="IPR009050">
    <property type="entry name" value="Globin-like_sf"/>
</dbReference>
<keyword evidence="2" id="KW-0349">Heme</keyword>
<gene>
    <name evidence="6" type="ORF">E8A74_47760</name>
</gene>
<keyword evidence="4" id="KW-0408">Iron</keyword>
<dbReference type="GO" id="GO:0046872">
    <property type="term" value="F:metal ion binding"/>
    <property type="evidence" value="ECO:0007669"/>
    <property type="project" value="UniProtKB-KW"/>
</dbReference>
<dbReference type="GO" id="GO:0020037">
    <property type="term" value="F:heme binding"/>
    <property type="evidence" value="ECO:0007669"/>
    <property type="project" value="InterPro"/>
</dbReference>
<protein>
    <submittedName>
        <fullName evidence="6">Cyanoglobin</fullName>
    </submittedName>
</protein>
<keyword evidence="1" id="KW-0813">Transport</keyword>
<name>A0A4U1IL56_9BACT</name>
<dbReference type="OrthoDB" id="9790913at2"/>
<dbReference type="PANTHER" id="PTHR47366:SF1">
    <property type="entry name" value="TWO-ON-TWO HEMOGLOBIN-3"/>
    <property type="match status" value="1"/>
</dbReference>
<dbReference type="InterPro" id="IPR012292">
    <property type="entry name" value="Globin/Proto"/>
</dbReference>
<dbReference type="InterPro" id="IPR044203">
    <property type="entry name" value="GlbO/GLB3-like"/>
</dbReference>
<keyword evidence="7" id="KW-1185">Reference proteome</keyword>
<dbReference type="Gene3D" id="1.10.490.10">
    <property type="entry name" value="Globins"/>
    <property type="match status" value="1"/>
</dbReference>
<evidence type="ECO:0000256" key="2">
    <source>
        <dbReference type="ARBA" id="ARBA00022617"/>
    </source>
</evidence>
<dbReference type="InterPro" id="IPR001486">
    <property type="entry name" value="Hemoglobin_trunc"/>
</dbReference>
<proteinExistence type="inferred from homology"/>
<dbReference type="GO" id="GO:0005344">
    <property type="term" value="F:oxygen carrier activity"/>
    <property type="evidence" value="ECO:0007669"/>
    <property type="project" value="InterPro"/>
</dbReference>
<sequence>MSEPQETPFDRMGGEAAVRNLSEHFYDAMDRDEPALAKLHELDEQGRVSRRSRDRFALFLIGWLGGPQDYIAQNGHPRLRMRHARVPVDIAMRDAWMRAMTTAMDEVGVAQDLRTFLLGRLADVADFMRNRPG</sequence>
<dbReference type="CDD" id="cd14773">
    <property type="entry name" value="TrHb2_PhHbO-like_O"/>
    <property type="match status" value="1"/>
</dbReference>
<evidence type="ECO:0000256" key="1">
    <source>
        <dbReference type="ARBA" id="ARBA00022448"/>
    </source>
</evidence>
<dbReference type="RefSeq" id="WP_136935866.1">
    <property type="nucleotide sequence ID" value="NZ_SSMQ01000104.1"/>
</dbReference>
<reference evidence="6 7" key="1">
    <citation type="submission" date="2019-04" db="EMBL/GenBank/DDBJ databases">
        <authorList>
            <person name="Li Y."/>
            <person name="Wang J."/>
        </authorList>
    </citation>
    <scope>NUCLEOTIDE SEQUENCE [LARGE SCALE GENOMIC DNA]</scope>
    <source>
        <strain evidence="6 7">DSM 14668</strain>
    </source>
</reference>
<dbReference type="GO" id="GO:0019825">
    <property type="term" value="F:oxygen binding"/>
    <property type="evidence" value="ECO:0007669"/>
    <property type="project" value="InterPro"/>
</dbReference>
<accession>A0A4U1IL56</accession>
<evidence type="ECO:0000256" key="4">
    <source>
        <dbReference type="ARBA" id="ARBA00023004"/>
    </source>
</evidence>
<evidence type="ECO:0000313" key="7">
    <source>
        <dbReference type="Proteomes" id="UP000309215"/>
    </source>
</evidence>
<evidence type="ECO:0000256" key="3">
    <source>
        <dbReference type="ARBA" id="ARBA00022723"/>
    </source>
</evidence>
<dbReference type="SUPFAM" id="SSF46458">
    <property type="entry name" value="Globin-like"/>
    <property type="match status" value="1"/>
</dbReference>
<dbReference type="EMBL" id="SSMQ01000104">
    <property type="protein sequence ID" value="TKC94699.1"/>
    <property type="molecule type" value="Genomic_DNA"/>
</dbReference>
<dbReference type="Proteomes" id="UP000309215">
    <property type="component" value="Unassembled WGS sequence"/>
</dbReference>